<protein>
    <submittedName>
        <fullName evidence="4">PAS domain S-box protein</fullName>
    </submittedName>
</protein>
<dbReference type="PANTHER" id="PTHR44757">
    <property type="entry name" value="DIGUANYLATE CYCLASE DGCP"/>
    <property type="match status" value="1"/>
</dbReference>
<dbReference type="PROSITE" id="PS50883">
    <property type="entry name" value="EAL"/>
    <property type="match status" value="1"/>
</dbReference>
<dbReference type="CDD" id="cd01948">
    <property type="entry name" value="EAL"/>
    <property type="match status" value="1"/>
</dbReference>
<dbReference type="SUPFAM" id="SSF55073">
    <property type="entry name" value="Nucleotide cyclase"/>
    <property type="match status" value="1"/>
</dbReference>
<feature type="transmembrane region" description="Helical" evidence="1">
    <location>
        <begin position="184"/>
        <end position="205"/>
    </location>
</feature>
<dbReference type="SMART" id="SM00267">
    <property type="entry name" value="GGDEF"/>
    <property type="match status" value="1"/>
</dbReference>
<comment type="caution">
    <text evidence="4">The sequence shown here is derived from an EMBL/GenBank/DDBJ whole genome shotgun (WGS) entry which is preliminary data.</text>
</comment>
<feature type="domain" description="EAL" evidence="2">
    <location>
        <begin position="514"/>
        <end position="763"/>
    </location>
</feature>
<dbReference type="InterPro" id="IPR043128">
    <property type="entry name" value="Rev_trsase/Diguanyl_cyclase"/>
</dbReference>
<dbReference type="Gene3D" id="3.30.70.270">
    <property type="match status" value="1"/>
</dbReference>
<reference evidence="4 5" key="1">
    <citation type="submission" date="2017-08" db="EMBL/GenBank/DDBJ databases">
        <title>Infants hospitalized years apart are colonized by the same room-sourced microbial strains.</title>
        <authorList>
            <person name="Brooks B."/>
            <person name="Olm M.R."/>
            <person name="Firek B.A."/>
            <person name="Baker R."/>
            <person name="Thomas B.C."/>
            <person name="Morowitz M.J."/>
            <person name="Banfield J.F."/>
        </authorList>
    </citation>
    <scope>NUCLEOTIDE SEQUENCE [LARGE SCALE GENOMIC DNA]</scope>
    <source>
        <strain evidence="4">S2_012_000_R2_81</strain>
    </source>
</reference>
<feature type="transmembrane region" description="Helical" evidence="1">
    <location>
        <begin position="161"/>
        <end position="178"/>
    </location>
</feature>
<dbReference type="NCBIfam" id="TIGR00254">
    <property type="entry name" value="GGDEF"/>
    <property type="match status" value="1"/>
</dbReference>
<dbReference type="CDD" id="cd01949">
    <property type="entry name" value="GGDEF"/>
    <property type="match status" value="1"/>
</dbReference>
<dbReference type="PROSITE" id="PS50887">
    <property type="entry name" value="GGDEF"/>
    <property type="match status" value="1"/>
</dbReference>
<accession>A0A2W5FUC5</accession>
<proteinExistence type="predicted"/>
<dbReference type="InterPro" id="IPR000160">
    <property type="entry name" value="GGDEF_dom"/>
</dbReference>
<feature type="transmembrane region" description="Helical" evidence="1">
    <location>
        <begin position="41"/>
        <end position="63"/>
    </location>
</feature>
<dbReference type="NCBIfam" id="TIGR00229">
    <property type="entry name" value="sensory_box"/>
    <property type="match status" value="1"/>
</dbReference>
<dbReference type="SUPFAM" id="SSF55785">
    <property type="entry name" value="PYP-like sensor domain (PAS domain)"/>
    <property type="match status" value="1"/>
</dbReference>
<feature type="transmembrane region" description="Helical" evidence="1">
    <location>
        <begin position="109"/>
        <end position="129"/>
    </location>
</feature>
<dbReference type="SMART" id="SM00052">
    <property type="entry name" value="EAL"/>
    <property type="match status" value="1"/>
</dbReference>
<evidence type="ECO:0000256" key="1">
    <source>
        <dbReference type="SAM" id="Phobius"/>
    </source>
</evidence>
<dbReference type="PANTHER" id="PTHR44757:SF2">
    <property type="entry name" value="BIOFILM ARCHITECTURE MAINTENANCE PROTEIN MBAA"/>
    <property type="match status" value="1"/>
</dbReference>
<feature type="transmembrane region" description="Helical" evidence="1">
    <location>
        <begin position="69"/>
        <end position="89"/>
    </location>
</feature>
<organism evidence="4 5">
    <name type="scientific">Roseateles depolymerans</name>
    <dbReference type="NCBI Taxonomy" id="76731"/>
    <lineage>
        <taxon>Bacteria</taxon>
        <taxon>Pseudomonadati</taxon>
        <taxon>Pseudomonadota</taxon>
        <taxon>Betaproteobacteria</taxon>
        <taxon>Burkholderiales</taxon>
        <taxon>Sphaerotilaceae</taxon>
        <taxon>Roseateles</taxon>
    </lineage>
</organism>
<name>A0A2W5FUC5_9BURK</name>
<dbReference type="Pfam" id="PF00990">
    <property type="entry name" value="GGDEF"/>
    <property type="match status" value="1"/>
</dbReference>
<dbReference type="SUPFAM" id="SSF141868">
    <property type="entry name" value="EAL domain-like"/>
    <property type="match status" value="1"/>
</dbReference>
<dbReference type="Gene3D" id="3.20.20.450">
    <property type="entry name" value="EAL domain"/>
    <property type="match status" value="1"/>
</dbReference>
<dbReference type="InterPro" id="IPR035919">
    <property type="entry name" value="EAL_sf"/>
</dbReference>
<keyword evidence="1" id="KW-1133">Transmembrane helix</keyword>
<dbReference type="AlphaFoldDB" id="A0A2W5FUC5"/>
<sequence>MTSAVELRVTPSRSGWRQTFALYQAADGESAQIRAEHLAQLVRLTPALMGANLIAGGMLWVSVGRSGGWAFAVWLSLLTLVAALALATWWRTRGRRLRQASAHAYRRGIWHAAVLGLCWGSAAALWFPAAGPQEQVLIATLVCGMLSAGAIALAMQPWASLAYAWLIAAGALLALWQVPGLVFALLAGLLLSYTVVVSLTAMALYRQATALLRARFEQARQQQVVSLLLRDFEENSSDALWETDAQGQLLHRSSRLAELLGVAEAGLGELRFPQWFASHGHDVSQLLAAWALGRPFRDMKLQIGQGETAHWWSLSAKPKPGQEGWRGVIADITEAQRFENQLKLQAEQDSLTGLPNRRALLNALRAALALGRPGWLMSIDLDHFKAVNDSSGHTVGDEVLRTVAQRLRQAAEEGDLVARLGGDEFALLSLNPAPRLAPQAQAAHLVERLSEPMTVGAKRLHVGASVGLVRLDERIGSVEDLMVNADLALYDAKRSGRGRSVVYAATLGEAARRQNSIELALRDGLRAGQFELHFQPQAEARSLKPVGVEALLRWEHPQLGSIAPGEFIPVAERSGLIHELGEFALREACEAALRLPGLGVAVNVSPLQLMQADFVDSVRRVLATVGLEPARLHLEVTESLMLEDAQGALRRLHALRELGVHLALDDFGTGFSSLAYLRAFPFHTLKVDRSFVRALSEHADALAIVNTIVQMARVLGMRTVAEGVETQQDLQGIRQIGCDEVQGYFVSRPLTFGRLQDWLAGRPVSGPQDDTDSRVLPWRLTQSAPTTLFGDV</sequence>
<dbReference type="InterPro" id="IPR000014">
    <property type="entry name" value="PAS"/>
</dbReference>
<dbReference type="Pfam" id="PF00563">
    <property type="entry name" value="EAL"/>
    <property type="match status" value="1"/>
</dbReference>
<evidence type="ECO:0000313" key="5">
    <source>
        <dbReference type="Proteomes" id="UP000249633"/>
    </source>
</evidence>
<dbReference type="InterPro" id="IPR029787">
    <property type="entry name" value="Nucleotide_cyclase"/>
</dbReference>
<dbReference type="InterPro" id="IPR001633">
    <property type="entry name" value="EAL_dom"/>
</dbReference>
<dbReference type="InterPro" id="IPR035965">
    <property type="entry name" value="PAS-like_dom_sf"/>
</dbReference>
<keyword evidence="1" id="KW-0472">Membrane</keyword>
<evidence type="ECO:0000259" key="2">
    <source>
        <dbReference type="PROSITE" id="PS50883"/>
    </source>
</evidence>
<gene>
    <name evidence="4" type="ORF">DI603_01685</name>
</gene>
<evidence type="ECO:0000259" key="3">
    <source>
        <dbReference type="PROSITE" id="PS50887"/>
    </source>
</evidence>
<feature type="domain" description="GGDEF" evidence="3">
    <location>
        <begin position="372"/>
        <end position="505"/>
    </location>
</feature>
<evidence type="ECO:0000313" key="4">
    <source>
        <dbReference type="EMBL" id="PZP36696.1"/>
    </source>
</evidence>
<keyword evidence="1" id="KW-0812">Transmembrane</keyword>
<dbReference type="Gene3D" id="3.30.450.20">
    <property type="entry name" value="PAS domain"/>
    <property type="match status" value="1"/>
</dbReference>
<dbReference type="InterPro" id="IPR052155">
    <property type="entry name" value="Biofilm_reg_signaling"/>
</dbReference>
<dbReference type="Proteomes" id="UP000249633">
    <property type="component" value="Unassembled WGS sequence"/>
</dbReference>
<dbReference type="EMBL" id="QFOD01000001">
    <property type="protein sequence ID" value="PZP36696.1"/>
    <property type="molecule type" value="Genomic_DNA"/>
</dbReference>